<feature type="signal peptide" evidence="1">
    <location>
        <begin position="1"/>
        <end position="24"/>
    </location>
</feature>
<evidence type="ECO:0000313" key="2">
    <source>
        <dbReference type="EMBL" id="SDD05868.1"/>
    </source>
</evidence>
<keyword evidence="3" id="KW-1185">Reference proteome</keyword>
<sequence>MSSKTLYRMAVAVGAVGAALIVGAAPVQAHSEPGAGHSASQSALSTFTGTVVATGNGCLELRTADRAYPLFGAAAFGFVGQRVIVEGTLRPVIGVIPCARGMVLLAEDVRPA</sequence>
<reference evidence="3" key="1">
    <citation type="submission" date="2016-10" db="EMBL/GenBank/DDBJ databases">
        <authorList>
            <person name="Varghese N."/>
            <person name="Submissions S."/>
        </authorList>
    </citation>
    <scope>NUCLEOTIDE SEQUENCE [LARGE SCALE GENOMIC DNA]</scope>
    <source>
        <strain evidence="3">CGMCC 4.3516</strain>
    </source>
</reference>
<dbReference type="AlphaFoldDB" id="A0A1G6RMU5"/>
<evidence type="ECO:0000313" key="3">
    <source>
        <dbReference type="Proteomes" id="UP000198949"/>
    </source>
</evidence>
<dbReference type="EMBL" id="FNAD01000001">
    <property type="protein sequence ID" value="SDD05868.1"/>
    <property type="molecule type" value="Genomic_DNA"/>
</dbReference>
<dbReference type="Proteomes" id="UP000198949">
    <property type="component" value="Unassembled WGS sequence"/>
</dbReference>
<feature type="chain" id="PRO_5039155252" evidence="1">
    <location>
        <begin position="25"/>
        <end position="112"/>
    </location>
</feature>
<keyword evidence="1" id="KW-0732">Signal</keyword>
<dbReference type="RefSeq" id="WP_143014739.1">
    <property type="nucleotide sequence ID" value="NZ_FNAD01000001.1"/>
</dbReference>
<organism evidence="2 3">
    <name type="scientific">Glycomyces harbinensis</name>
    <dbReference type="NCBI Taxonomy" id="58114"/>
    <lineage>
        <taxon>Bacteria</taxon>
        <taxon>Bacillati</taxon>
        <taxon>Actinomycetota</taxon>
        <taxon>Actinomycetes</taxon>
        <taxon>Glycomycetales</taxon>
        <taxon>Glycomycetaceae</taxon>
        <taxon>Glycomyces</taxon>
    </lineage>
</organism>
<accession>A0A1G6RMU5</accession>
<name>A0A1G6RMU5_9ACTN</name>
<proteinExistence type="predicted"/>
<gene>
    <name evidence="2" type="ORF">SAMN05216270_101567</name>
</gene>
<protein>
    <submittedName>
        <fullName evidence="2">Uncharacterized protein</fullName>
    </submittedName>
</protein>
<evidence type="ECO:0000256" key="1">
    <source>
        <dbReference type="SAM" id="SignalP"/>
    </source>
</evidence>